<keyword evidence="10" id="KW-1185">Reference proteome</keyword>
<dbReference type="InterPro" id="IPR001650">
    <property type="entry name" value="Helicase_C-like"/>
</dbReference>
<comment type="domain">
    <text evidence="5">The Q motif is unique to and characteristic of the DEAD box family of RNA helicases and controls ATP binding and hydrolysis.</text>
</comment>
<evidence type="ECO:0000259" key="8">
    <source>
        <dbReference type="PROSITE" id="PS51194"/>
    </source>
</evidence>
<feature type="domain" description="Helicase ATP-binding" evidence="7">
    <location>
        <begin position="114"/>
        <end position="321"/>
    </location>
</feature>
<dbReference type="InterPro" id="IPR027417">
    <property type="entry name" value="P-loop_NTPase"/>
</dbReference>
<gene>
    <name evidence="9" type="ORF">K435DRAFT_716374</name>
</gene>
<feature type="compositionally biased region" description="Basic and acidic residues" evidence="6">
    <location>
        <begin position="680"/>
        <end position="728"/>
    </location>
</feature>
<evidence type="ECO:0000256" key="1">
    <source>
        <dbReference type="ARBA" id="ARBA00022741"/>
    </source>
</evidence>
<name>A0A4S8MKN6_DENBC</name>
<evidence type="ECO:0000256" key="4">
    <source>
        <dbReference type="ARBA" id="ARBA00022884"/>
    </source>
</evidence>
<comment type="catalytic activity">
    <reaction evidence="5">
        <text>ATP + H2O = ADP + phosphate + H(+)</text>
        <dbReference type="Rhea" id="RHEA:13065"/>
        <dbReference type="ChEBI" id="CHEBI:15377"/>
        <dbReference type="ChEBI" id="CHEBI:15378"/>
        <dbReference type="ChEBI" id="CHEBI:30616"/>
        <dbReference type="ChEBI" id="CHEBI:43474"/>
        <dbReference type="ChEBI" id="CHEBI:456216"/>
        <dbReference type="EC" id="3.6.4.13"/>
    </reaction>
</comment>
<dbReference type="OrthoDB" id="193716at2759"/>
<dbReference type="SMART" id="SM00490">
    <property type="entry name" value="HELICc"/>
    <property type="match status" value="1"/>
</dbReference>
<dbReference type="PROSITE" id="PS51192">
    <property type="entry name" value="HELICASE_ATP_BIND_1"/>
    <property type="match status" value="1"/>
</dbReference>
<dbReference type="AlphaFoldDB" id="A0A4S8MKN6"/>
<evidence type="ECO:0000256" key="5">
    <source>
        <dbReference type="RuleBase" id="RU365068"/>
    </source>
</evidence>
<dbReference type="GO" id="GO:0016787">
    <property type="term" value="F:hydrolase activity"/>
    <property type="evidence" value="ECO:0007669"/>
    <property type="project" value="UniProtKB-KW"/>
</dbReference>
<accession>A0A4S8MKN6</accession>
<keyword evidence="5" id="KW-0347">Helicase</keyword>
<dbReference type="SUPFAM" id="SSF52540">
    <property type="entry name" value="P-loop containing nucleoside triphosphate hydrolases"/>
    <property type="match status" value="1"/>
</dbReference>
<comment type="similarity">
    <text evidence="5">Belongs to the DEAD box helicase family.</text>
</comment>
<dbReference type="InterPro" id="IPR014001">
    <property type="entry name" value="Helicase_ATP-bd"/>
</dbReference>
<keyword evidence="3 5" id="KW-0067">ATP-binding</keyword>
<sequence>MTSSFLSRVLRATGPSARSLSSCTRWSNSLTVTFRPRSFISRGYASAAAVEEKSQSILVTEEEEPPKSFSSLTGAVSKPLLQAIVDRPFKLKNMTPVQQEVLSLLPEIADSYDPEKQQSTRDLLVRAKTGTGKTLAFLVPAIEARLRSVEEAGKKAVRDAGLVDDALLESRAQRKYSRETVGTLIISPTRELATQIANEAIRLSSHLNGKIEVRLLTGGTNKRLQMRDWMKGNRDIVVATTGRLRDLLSSEPDVKRGIATTHQLILDEADTLLDMGFRDDIEAIKDHIPPSPERQTFLFSATVSPQVRQVARSILGKDYKYIDCVKTEDSPVHAHIPQYHTVVPSAAQQLPHILRLIAHDQLVNAGKSKIILFCPTTRMTQLYTTILRSVGRRLLPAGRETNILEIHSKRKQESRTATSDMFRADKSGATILVTSDVSARGVDYPNVSRVIQVGIPSSTDQYVHRVGRTGRGRESVAGRADLVLLPWEIGFVTWQLTDIPLKPLTNSELQSQLTELVQKYDESPNSIWQDIPSYAKHVRYQHPYSHLIEETDNIRDRLSSLLEEDAVRETMLSLIGYYFGKSAELRVQKNVIFEGCKSWSVEAMGLDTPPFVSEAFLAKLGMMGDDRAPHYGQKRSATPYNRSGSRQHWQGRGQQRLKNRVSYDSNQGADFPSVAKRQFRRDDYSLDRSTRRERNSDESWEGRRRSPPKEWRDQYSERRRGSSGREWRNSGAGED</sequence>
<dbReference type="GO" id="GO:0005524">
    <property type="term" value="F:ATP binding"/>
    <property type="evidence" value="ECO:0007669"/>
    <property type="project" value="UniProtKB-UniRule"/>
</dbReference>
<feature type="compositionally biased region" description="Polar residues" evidence="6">
    <location>
        <begin position="635"/>
        <end position="648"/>
    </location>
</feature>
<dbReference type="PROSITE" id="PS51194">
    <property type="entry name" value="HELICASE_CTER"/>
    <property type="match status" value="1"/>
</dbReference>
<dbReference type="InterPro" id="IPR011545">
    <property type="entry name" value="DEAD/DEAH_box_helicase_dom"/>
</dbReference>
<dbReference type="CDD" id="cd18787">
    <property type="entry name" value="SF2_C_DEAD"/>
    <property type="match status" value="1"/>
</dbReference>
<proteinExistence type="inferred from homology"/>
<feature type="domain" description="Helicase C-terminal" evidence="8">
    <location>
        <begin position="358"/>
        <end position="521"/>
    </location>
</feature>
<dbReference type="EC" id="3.6.4.13" evidence="5"/>
<evidence type="ECO:0000256" key="6">
    <source>
        <dbReference type="SAM" id="MobiDB-lite"/>
    </source>
</evidence>
<dbReference type="GO" id="GO:0003724">
    <property type="term" value="F:RNA helicase activity"/>
    <property type="evidence" value="ECO:0007669"/>
    <property type="project" value="UniProtKB-EC"/>
</dbReference>
<dbReference type="EMBL" id="ML179073">
    <property type="protein sequence ID" value="THV02784.1"/>
    <property type="molecule type" value="Genomic_DNA"/>
</dbReference>
<dbReference type="Gene3D" id="3.40.50.300">
    <property type="entry name" value="P-loop containing nucleotide triphosphate hydrolases"/>
    <property type="match status" value="2"/>
</dbReference>
<keyword evidence="1 5" id="KW-0547">Nucleotide-binding</keyword>
<keyword evidence="2 5" id="KW-0378">Hydrolase</keyword>
<evidence type="ECO:0000256" key="3">
    <source>
        <dbReference type="ARBA" id="ARBA00022840"/>
    </source>
</evidence>
<evidence type="ECO:0000313" key="10">
    <source>
        <dbReference type="Proteomes" id="UP000297245"/>
    </source>
</evidence>
<organism evidence="9 10">
    <name type="scientific">Dendrothele bispora (strain CBS 962.96)</name>
    <dbReference type="NCBI Taxonomy" id="1314807"/>
    <lineage>
        <taxon>Eukaryota</taxon>
        <taxon>Fungi</taxon>
        <taxon>Dikarya</taxon>
        <taxon>Basidiomycota</taxon>
        <taxon>Agaricomycotina</taxon>
        <taxon>Agaricomycetes</taxon>
        <taxon>Agaricomycetidae</taxon>
        <taxon>Agaricales</taxon>
        <taxon>Agaricales incertae sedis</taxon>
        <taxon>Dendrothele</taxon>
    </lineage>
</organism>
<comment type="function">
    <text evidence="5">RNA helicase.</text>
</comment>
<feature type="region of interest" description="Disordered" evidence="6">
    <location>
        <begin position="627"/>
        <end position="735"/>
    </location>
</feature>
<evidence type="ECO:0000256" key="2">
    <source>
        <dbReference type="ARBA" id="ARBA00022801"/>
    </source>
</evidence>
<evidence type="ECO:0000259" key="7">
    <source>
        <dbReference type="PROSITE" id="PS51192"/>
    </source>
</evidence>
<dbReference type="GO" id="GO:0003723">
    <property type="term" value="F:RNA binding"/>
    <property type="evidence" value="ECO:0007669"/>
    <property type="project" value="UniProtKB-UniRule"/>
</dbReference>
<protein>
    <recommendedName>
        <fullName evidence="5">ATP-dependent RNA helicase</fullName>
        <ecNumber evidence="5">3.6.4.13</ecNumber>
    </recommendedName>
</protein>
<reference evidence="9 10" key="1">
    <citation type="journal article" date="2019" name="Nat. Ecol. Evol.">
        <title>Megaphylogeny resolves global patterns of mushroom evolution.</title>
        <authorList>
            <person name="Varga T."/>
            <person name="Krizsan K."/>
            <person name="Foldi C."/>
            <person name="Dima B."/>
            <person name="Sanchez-Garcia M."/>
            <person name="Sanchez-Ramirez S."/>
            <person name="Szollosi G.J."/>
            <person name="Szarkandi J.G."/>
            <person name="Papp V."/>
            <person name="Albert L."/>
            <person name="Andreopoulos W."/>
            <person name="Angelini C."/>
            <person name="Antonin V."/>
            <person name="Barry K.W."/>
            <person name="Bougher N.L."/>
            <person name="Buchanan P."/>
            <person name="Buyck B."/>
            <person name="Bense V."/>
            <person name="Catcheside P."/>
            <person name="Chovatia M."/>
            <person name="Cooper J."/>
            <person name="Damon W."/>
            <person name="Desjardin D."/>
            <person name="Finy P."/>
            <person name="Geml J."/>
            <person name="Haridas S."/>
            <person name="Hughes K."/>
            <person name="Justo A."/>
            <person name="Karasinski D."/>
            <person name="Kautmanova I."/>
            <person name="Kiss B."/>
            <person name="Kocsube S."/>
            <person name="Kotiranta H."/>
            <person name="LaButti K.M."/>
            <person name="Lechner B.E."/>
            <person name="Liimatainen K."/>
            <person name="Lipzen A."/>
            <person name="Lukacs Z."/>
            <person name="Mihaltcheva S."/>
            <person name="Morgado L.N."/>
            <person name="Niskanen T."/>
            <person name="Noordeloos M.E."/>
            <person name="Ohm R.A."/>
            <person name="Ortiz-Santana B."/>
            <person name="Ovrebo C."/>
            <person name="Racz N."/>
            <person name="Riley R."/>
            <person name="Savchenko A."/>
            <person name="Shiryaev A."/>
            <person name="Soop K."/>
            <person name="Spirin V."/>
            <person name="Szebenyi C."/>
            <person name="Tomsovsky M."/>
            <person name="Tulloss R.E."/>
            <person name="Uehling J."/>
            <person name="Grigoriev I.V."/>
            <person name="Vagvolgyi C."/>
            <person name="Papp T."/>
            <person name="Martin F.M."/>
            <person name="Miettinen O."/>
            <person name="Hibbett D.S."/>
            <person name="Nagy L.G."/>
        </authorList>
    </citation>
    <scope>NUCLEOTIDE SEQUENCE [LARGE SCALE GENOMIC DNA]</scope>
    <source>
        <strain evidence="9 10">CBS 962.96</strain>
    </source>
</reference>
<keyword evidence="4 5" id="KW-0694">RNA-binding</keyword>
<dbReference type="Pfam" id="PF00270">
    <property type="entry name" value="DEAD"/>
    <property type="match status" value="1"/>
</dbReference>
<dbReference type="Pfam" id="PF00271">
    <property type="entry name" value="Helicase_C"/>
    <property type="match status" value="1"/>
</dbReference>
<dbReference type="PANTHER" id="PTHR24031">
    <property type="entry name" value="RNA HELICASE"/>
    <property type="match status" value="1"/>
</dbReference>
<dbReference type="Proteomes" id="UP000297245">
    <property type="component" value="Unassembled WGS sequence"/>
</dbReference>
<evidence type="ECO:0000313" key="9">
    <source>
        <dbReference type="EMBL" id="THV02784.1"/>
    </source>
</evidence>
<dbReference type="SMART" id="SM00487">
    <property type="entry name" value="DEXDc"/>
    <property type="match status" value="1"/>
</dbReference>